<dbReference type="PANTHER" id="PTHR47957">
    <property type="entry name" value="ATP-DEPENDENT HELICASE HRQ1"/>
    <property type="match status" value="1"/>
</dbReference>
<dbReference type="GO" id="GO:0005524">
    <property type="term" value="F:ATP binding"/>
    <property type="evidence" value="ECO:0007669"/>
    <property type="project" value="UniProtKB-KW"/>
</dbReference>
<dbReference type="PANTHER" id="PTHR47957:SF3">
    <property type="entry name" value="ATP-DEPENDENT HELICASE HRQ1"/>
    <property type="match status" value="1"/>
</dbReference>
<dbReference type="GO" id="GO:0006289">
    <property type="term" value="P:nucleotide-excision repair"/>
    <property type="evidence" value="ECO:0007669"/>
    <property type="project" value="TreeGrafter"/>
</dbReference>
<reference evidence="6 7" key="1">
    <citation type="submission" date="2020-08" db="EMBL/GenBank/DDBJ databases">
        <title>Sequencing the genomes of 1000 actinobacteria strains.</title>
        <authorList>
            <person name="Klenk H.-P."/>
        </authorList>
    </citation>
    <scope>NUCLEOTIDE SEQUENCE [LARGE SCALE GENOMIC DNA]</scope>
    <source>
        <strain evidence="6 7">DSM 19079</strain>
    </source>
</reference>
<feature type="domain" description="Helicase ATP-binding" evidence="4">
    <location>
        <begin position="111"/>
        <end position="294"/>
    </location>
</feature>
<dbReference type="Pfam" id="PF22982">
    <property type="entry name" value="WHD_HRQ1"/>
    <property type="match status" value="1"/>
</dbReference>
<dbReference type="InterPro" id="IPR018973">
    <property type="entry name" value="MZB"/>
</dbReference>
<evidence type="ECO:0000313" key="7">
    <source>
        <dbReference type="Proteomes" id="UP000560081"/>
    </source>
</evidence>
<keyword evidence="7" id="KW-1185">Reference proteome</keyword>
<sequence length="840" mass="89397">MTPSPDDGVPWPDGDPWGEGPEVAPAGDTPWHDAGPWAPPAHLAAASPEARGALAAALGRRSLPEQVRHVTTLPARQARTAAWPEGTPEGLVCAFAARGVEAPWEHQVAGAASALAGRHTVLATGTASGKSLGYQLAVGTTLADDPRATALYLAPTKALAADQLASWRALERDGAPWLRAAPYDGDTAPQDRIWAREHANVLMTNPDMLHVGILPHHERWATFLRHLAYVVVDESHTYRGVFGSQVGILLRRLRRVAAHYRGERPAAVFLGASATSAAPAEHFATLIGAPAVAVTDDASPHGAVHVAFWEPELTDRRGENGAPVRRSATAAAADLVTDLALQQVRTLAFITSRRGAEVIASTAKRQLEEVEAGLGTRIAAYRSGYLPEERRALEEALRSGRLLGMASTPALEMGIDIAGLDAVVVAGWPGTRASFFQQIGRAGRGGQDALAFFVASDDPLDTFVVDHPEAVFDLGVEDTVLDPANPHLLGPQLCAAAAELPLTPDALAWFGDPARVRALLDVLVEQGLLRRRPAGWFWTHAEHAAALVSLRDDGGGPMDIVDVESGALLGTMDSPQTHYQAHPGAVYVHQDRTFLVEELDEDGHAVLVRRAWPDFTTQARDVTEVEIVAVHRRLDAAGSSLRWCLGDLQVRTQVISFQRKALLSGEVLGEEPLDLPARDLFTSGVWFQASSDELVAAGLTMDRLPGALHAAEHAMIGMMPLVASNDRWDIGGVSMVLHPDTGSPAVFVYDGRPGGAGFAERGFAQARRWVEATAGAIAACECEDGCPSCVQSPKCGNRNSPLDKAGALTVLHFLTERFDSLAEVPVGVPDVTGADRAGHR</sequence>
<organism evidence="6 7">
    <name type="scientific">Micrococcus flavus</name>
    <dbReference type="NCBI Taxonomy" id="384602"/>
    <lineage>
        <taxon>Bacteria</taxon>
        <taxon>Bacillati</taxon>
        <taxon>Actinomycetota</taxon>
        <taxon>Actinomycetes</taxon>
        <taxon>Micrococcales</taxon>
        <taxon>Micrococcaceae</taxon>
        <taxon>Micrococcus</taxon>
    </lineage>
</organism>
<dbReference type="GO" id="GO:0003676">
    <property type="term" value="F:nucleic acid binding"/>
    <property type="evidence" value="ECO:0007669"/>
    <property type="project" value="InterPro"/>
</dbReference>
<dbReference type="GO" id="GO:0036297">
    <property type="term" value="P:interstrand cross-link repair"/>
    <property type="evidence" value="ECO:0007669"/>
    <property type="project" value="TreeGrafter"/>
</dbReference>
<dbReference type="SUPFAM" id="SSF52540">
    <property type="entry name" value="P-loop containing nucleoside triphosphate hydrolases"/>
    <property type="match status" value="1"/>
</dbReference>
<protein>
    <submittedName>
        <fullName evidence="6">DEAD/DEAH box helicase domain-containing protein</fullName>
    </submittedName>
</protein>
<comment type="caution">
    <text evidence="6">The sequence shown here is derived from an EMBL/GenBank/DDBJ whole genome shotgun (WGS) entry which is preliminary data.</text>
</comment>
<dbReference type="SMART" id="SM00487">
    <property type="entry name" value="DEXDc"/>
    <property type="match status" value="1"/>
</dbReference>
<gene>
    <name evidence="6" type="ORF">BJ976_000395</name>
</gene>
<evidence type="ECO:0000313" key="6">
    <source>
        <dbReference type="EMBL" id="MBB4882044.1"/>
    </source>
</evidence>
<dbReference type="CDD" id="cd17923">
    <property type="entry name" value="DEXHc_Hrq1-like"/>
    <property type="match status" value="1"/>
</dbReference>
<dbReference type="NCBIfam" id="TIGR03817">
    <property type="entry name" value="DECH_helic"/>
    <property type="match status" value="1"/>
</dbReference>
<evidence type="ECO:0000256" key="2">
    <source>
        <dbReference type="ARBA" id="ARBA00022840"/>
    </source>
</evidence>
<dbReference type="PROSITE" id="PS51192">
    <property type="entry name" value="HELICASE_ATP_BIND_1"/>
    <property type="match status" value="1"/>
</dbReference>
<accession>A0A7W7L258</accession>
<keyword evidence="1" id="KW-0547">Nucleotide-binding</keyword>
<dbReference type="Pfam" id="PF00271">
    <property type="entry name" value="Helicase_C"/>
    <property type="match status" value="1"/>
</dbReference>
<dbReference type="InterPro" id="IPR011545">
    <property type="entry name" value="DEAD/DEAH_box_helicase_dom"/>
</dbReference>
<dbReference type="InterPro" id="IPR001650">
    <property type="entry name" value="Helicase_C-like"/>
</dbReference>
<dbReference type="EMBL" id="JACHMC010000001">
    <property type="protein sequence ID" value="MBB4882044.1"/>
    <property type="molecule type" value="Genomic_DNA"/>
</dbReference>
<keyword evidence="6" id="KW-0378">Hydrolase</keyword>
<keyword evidence="2" id="KW-0067">ATP-binding</keyword>
<evidence type="ECO:0000259" key="4">
    <source>
        <dbReference type="PROSITE" id="PS51192"/>
    </source>
</evidence>
<proteinExistence type="predicted"/>
<feature type="region of interest" description="Disordered" evidence="3">
    <location>
        <begin position="1"/>
        <end position="39"/>
    </location>
</feature>
<dbReference type="CDD" id="cd18797">
    <property type="entry name" value="SF2_C_Hrq"/>
    <property type="match status" value="1"/>
</dbReference>
<dbReference type="Pfam" id="PF09369">
    <property type="entry name" value="MZB"/>
    <property type="match status" value="1"/>
</dbReference>
<dbReference type="Pfam" id="PF00270">
    <property type="entry name" value="DEAD"/>
    <property type="match status" value="1"/>
</dbReference>
<dbReference type="Proteomes" id="UP000560081">
    <property type="component" value="Unassembled WGS sequence"/>
</dbReference>
<dbReference type="PROSITE" id="PS51194">
    <property type="entry name" value="HELICASE_CTER"/>
    <property type="match status" value="1"/>
</dbReference>
<evidence type="ECO:0000256" key="3">
    <source>
        <dbReference type="SAM" id="MobiDB-lite"/>
    </source>
</evidence>
<dbReference type="InterPro" id="IPR055227">
    <property type="entry name" value="HRQ1_WHD"/>
</dbReference>
<dbReference type="InterPro" id="IPR022307">
    <property type="entry name" value="Helicase_put_actinobac"/>
</dbReference>
<feature type="compositionally biased region" description="Low complexity" evidence="3">
    <location>
        <begin position="1"/>
        <end position="23"/>
    </location>
</feature>
<feature type="domain" description="Helicase C-terminal" evidence="5">
    <location>
        <begin position="335"/>
        <end position="487"/>
    </location>
</feature>
<evidence type="ECO:0000259" key="5">
    <source>
        <dbReference type="PROSITE" id="PS51194"/>
    </source>
</evidence>
<name>A0A7W7L258_9MICC</name>
<evidence type="ECO:0000256" key="1">
    <source>
        <dbReference type="ARBA" id="ARBA00022741"/>
    </source>
</evidence>
<keyword evidence="6" id="KW-0347">Helicase</keyword>
<dbReference type="SMART" id="SM00490">
    <property type="entry name" value="HELICc"/>
    <property type="match status" value="1"/>
</dbReference>
<dbReference type="InterPro" id="IPR027417">
    <property type="entry name" value="P-loop_NTPase"/>
</dbReference>
<dbReference type="Gene3D" id="3.40.50.300">
    <property type="entry name" value="P-loop containing nucleotide triphosphate hydrolases"/>
    <property type="match status" value="2"/>
</dbReference>
<dbReference type="InterPro" id="IPR014001">
    <property type="entry name" value="Helicase_ATP-bd"/>
</dbReference>
<dbReference type="AlphaFoldDB" id="A0A7W7L258"/>
<dbReference type="GO" id="GO:0043138">
    <property type="term" value="F:3'-5' DNA helicase activity"/>
    <property type="evidence" value="ECO:0007669"/>
    <property type="project" value="TreeGrafter"/>
</dbReference>